<dbReference type="OrthoDB" id="9803842at2"/>
<dbReference type="Proteomes" id="UP000437709">
    <property type="component" value="Unassembled WGS sequence"/>
</dbReference>
<dbReference type="RefSeq" id="WP_152194279.1">
    <property type="nucleotide sequence ID" value="NZ_VUKD01000001.1"/>
</dbReference>
<feature type="region of interest" description="Disordered" evidence="1">
    <location>
        <begin position="1"/>
        <end position="31"/>
    </location>
</feature>
<gene>
    <name evidence="3" type="ORF">GB881_14815</name>
</gene>
<dbReference type="PANTHER" id="PTHR34595:SF2">
    <property type="entry name" value="BLR2978 PROTEIN"/>
    <property type="match status" value="1"/>
</dbReference>
<accession>A0A6N7EJF4</accession>
<dbReference type="AlphaFoldDB" id="A0A6N7EJF4"/>
<proteinExistence type="predicted"/>
<evidence type="ECO:0000313" key="4">
    <source>
        <dbReference type="Proteomes" id="UP000437709"/>
    </source>
</evidence>
<protein>
    <recommendedName>
        <fullName evidence="2">Circularly permuted ATP-grasp type 2 domain-containing protein</fullName>
    </recommendedName>
</protein>
<evidence type="ECO:0000259" key="2">
    <source>
        <dbReference type="Pfam" id="PF14403"/>
    </source>
</evidence>
<dbReference type="Gene3D" id="3.40.50.11290">
    <property type="match status" value="1"/>
</dbReference>
<evidence type="ECO:0000256" key="1">
    <source>
        <dbReference type="SAM" id="MobiDB-lite"/>
    </source>
</evidence>
<feature type="compositionally biased region" description="Basic and acidic residues" evidence="1">
    <location>
        <begin position="15"/>
        <end position="28"/>
    </location>
</feature>
<reference evidence="3 4" key="1">
    <citation type="submission" date="2019-10" db="EMBL/GenBank/DDBJ databases">
        <title>Georgenia wutianyii sp. nov. and Georgenia yuyongxinii sp. nov. isolated from plateau pika (Ochotona curzoniae) in the Qinghai-Tibet plateau of China.</title>
        <authorList>
            <person name="Tian Z."/>
        </authorList>
    </citation>
    <scope>NUCLEOTIDE SEQUENCE [LARGE SCALE GENOMIC DNA]</scope>
    <source>
        <strain evidence="3 4">JCM 19765</strain>
    </source>
</reference>
<organism evidence="3 4">
    <name type="scientific">Georgenia subflava</name>
    <dbReference type="NCBI Taxonomy" id="1622177"/>
    <lineage>
        <taxon>Bacteria</taxon>
        <taxon>Bacillati</taxon>
        <taxon>Actinomycetota</taxon>
        <taxon>Actinomycetes</taxon>
        <taxon>Micrococcales</taxon>
        <taxon>Bogoriellaceae</taxon>
        <taxon>Georgenia</taxon>
    </lineage>
</organism>
<dbReference type="InterPro" id="IPR051680">
    <property type="entry name" value="ATP-dep_Glu-Cys_Ligase-2"/>
</dbReference>
<evidence type="ECO:0000313" key="3">
    <source>
        <dbReference type="EMBL" id="MPV38299.1"/>
    </source>
</evidence>
<dbReference type="Pfam" id="PF14403">
    <property type="entry name" value="CP_ATPgrasp_2"/>
    <property type="match status" value="1"/>
</dbReference>
<dbReference type="Gene3D" id="3.30.1490.270">
    <property type="match status" value="1"/>
</dbReference>
<dbReference type="EMBL" id="WHPC01000072">
    <property type="protein sequence ID" value="MPV38299.1"/>
    <property type="molecule type" value="Genomic_DNA"/>
</dbReference>
<feature type="domain" description="Circularly permuted ATP-grasp type 2" evidence="2">
    <location>
        <begin position="73"/>
        <end position="446"/>
    </location>
</feature>
<dbReference type="PANTHER" id="PTHR34595">
    <property type="entry name" value="BLR5612 PROTEIN"/>
    <property type="match status" value="1"/>
</dbReference>
<keyword evidence="4" id="KW-1185">Reference proteome</keyword>
<dbReference type="SUPFAM" id="SSF56059">
    <property type="entry name" value="Glutathione synthetase ATP-binding domain-like"/>
    <property type="match status" value="1"/>
</dbReference>
<name>A0A6N7EJF4_9MICO</name>
<comment type="caution">
    <text evidence="3">The sequence shown here is derived from an EMBL/GenBank/DDBJ whole genome shotgun (WGS) entry which is preliminary data.</text>
</comment>
<dbReference type="InterPro" id="IPR025841">
    <property type="entry name" value="CP_ATPgrasp_2"/>
</dbReference>
<sequence length="476" mass="49647">MPARPGEDAVVDPLDPYRADGPGHDEMQRSSGRTRAAWAELTGLGVADRPAVHAEAAVALHDAGAGRRLDPLPVLVDEHEWEHLERAVRQRAELLDQILTDLYGERRLLTSGLLPPEVVLGHPGFLRAADGIRVPGRHQLFHTAADLARNADGAWTVLADSTDVPAGHGSAMADRLAVAQVLTDPLHRSGARPIGPYFHALRAALHAVGPATGGAEPRVALMTPGRTSPNAPDLAHLATALDIPLVEGGDLLVEEGRVWRTTLGRREPVDVLLRGVPGTASDPLELEPGSAVGVVGLLHAARGGGVAVVNPFGSAVVQTPALLTYLPRLSRALRGEELALASVATYWCGERSMCSHVIANLGRLVLRHVAGDERAVPGWTLNLAERADLAARIAARPAAWVGQEPVEASTVPVVAGGTLVPRELAVRTFAVSHGDSYLVMAGGLGQAGPPAQAAGAGPAATAKDVWVLGPERASVA</sequence>